<dbReference type="EMBL" id="JACGCI010000007">
    <property type="protein sequence ID" value="KAF6762845.1"/>
    <property type="molecule type" value="Genomic_DNA"/>
</dbReference>
<dbReference type="OrthoDB" id="10257697at2759"/>
<keyword evidence="5" id="KW-1185">Reference proteome</keyword>
<dbReference type="GO" id="GO:0012505">
    <property type="term" value="C:endomembrane system"/>
    <property type="evidence" value="ECO:0007669"/>
    <property type="project" value="TreeGrafter"/>
</dbReference>
<feature type="compositionally biased region" description="Basic and acidic residues" evidence="2">
    <location>
        <begin position="228"/>
        <end position="255"/>
    </location>
</feature>
<proteinExistence type="inferred from homology"/>
<dbReference type="GO" id="GO:0016020">
    <property type="term" value="C:membrane"/>
    <property type="evidence" value="ECO:0007669"/>
    <property type="project" value="TreeGrafter"/>
</dbReference>
<feature type="region of interest" description="Disordered" evidence="2">
    <location>
        <begin position="227"/>
        <end position="267"/>
    </location>
</feature>
<dbReference type="SMART" id="SM01117">
    <property type="entry name" value="Cyt-b5"/>
    <property type="match status" value="1"/>
</dbReference>
<evidence type="ECO:0000256" key="2">
    <source>
        <dbReference type="SAM" id="MobiDB-lite"/>
    </source>
</evidence>
<evidence type="ECO:0000259" key="3">
    <source>
        <dbReference type="SMART" id="SM01117"/>
    </source>
</evidence>
<evidence type="ECO:0000256" key="1">
    <source>
        <dbReference type="ARBA" id="ARBA00038357"/>
    </source>
</evidence>
<feature type="compositionally biased region" description="Basic and acidic residues" evidence="2">
    <location>
        <begin position="16"/>
        <end position="30"/>
    </location>
</feature>
<feature type="region of interest" description="Disordered" evidence="2">
    <location>
        <begin position="1"/>
        <end position="30"/>
    </location>
</feature>
<comment type="caution">
    <text evidence="4">The sequence shown here is derived from an EMBL/GenBank/DDBJ whole genome shotgun (WGS) entry which is preliminary data.</text>
</comment>
<dbReference type="InterPro" id="IPR050577">
    <property type="entry name" value="MAPR/NEUFC/NENF-like"/>
</dbReference>
<name>A0A8H6MC04_9AGAR</name>
<dbReference type="SUPFAM" id="SSF55856">
    <property type="entry name" value="Cytochrome b5-like heme/steroid binding domain"/>
    <property type="match status" value="1"/>
</dbReference>
<dbReference type="Pfam" id="PF00173">
    <property type="entry name" value="Cyt-b5"/>
    <property type="match status" value="1"/>
</dbReference>
<evidence type="ECO:0000313" key="4">
    <source>
        <dbReference type="EMBL" id="KAF6762845.1"/>
    </source>
</evidence>
<dbReference type="Proteomes" id="UP000521943">
    <property type="component" value="Unassembled WGS sequence"/>
</dbReference>
<organism evidence="4 5">
    <name type="scientific">Ephemerocybe angulata</name>
    <dbReference type="NCBI Taxonomy" id="980116"/>
    <lineage>
        <taxon>Eukaryota</taxon>
        <taxon>Fungi</taxon>
        <taxon>Dikarya</taxon>
        <taxon>Basidiomycota</taxon>
        <taxon>Agaricomycotina</taxon>
        <taxon>Agaricomycetes</taxon>
        <taxon>Agaricomycetidae</taxon>
        <taxon>Agaricales</taxon>
        <taxon>Agaricineae</taxon>
        <taxon>Psathyrellaceae</taxon>
        <taxon>Ephemerocybe</taxon>
    </lineage>
</organism>
<dbReference type="InterPro" id="IPR001199">
    <property type="entry name" value="Cyt_B5-like_heme/steroid-bd"/>
</dbReference>
<dbReference type="PANTHER" id="PTHR10281:SF76">
    <property type="entry name" value="CALCUTTA CUP-RELATED"/>
    <property type="match status" value="1"/>
</dbReference>
<reference evidence="4 5" key="1">
    <citation type="submission" date="2020-07" db="EMBL/GenBank/DDBJ databases">
        <title>Comparative genomics of pyrophilous fungi reveals a link between fire events and developmental genes.</title>
        <authorList>
            <consortium name="DOE Joint Genome Institute"/>
            <person name="Steindorff A.S."/>
            <person name="Carver A."/>
            <person name="Calhoun S."/>
            <person name="Stillman K."/>
            <person name="Liu H."/>
            <person name="Lipzen A."/>
            <person name="Pangilinan J."/>
            <person name="Labutti K."/>
            <person name="Bruns T.D."/>
            <person name="Grigoriev I.V."/>
        </authorList>
    </citation>
    <scope>NUCLEOTIDE SEQUENCE [LARGE SCALE GENOMIC DNA]</scope>
    <source>
        <strain evidence="4 5">CBS 144469</strain>
    </source>
</reference>
<dbReference type="AlphaFoldDB" id="A0A8H6MC04"/>
<sequence length="267" mass="30389">MSWFKEAAGGGPPPSFKEEQDKLTEDDPRHSCYAEYRQRQEKLHEEWLEKKKARDEKIARGEKVGPLERDPTAVEEVGVLGLLKFLLVVVVVTALAGKFVTNSYTWDYEARWMQLKSWVPEGGRLFSPEFLATYNGEDPGKPIYIAIDGDVYDVTKGAAYQKGGSYHILAGKEGARAFGTGCFKEHMTHDKRGLNQEERDGIEHWKKFYHDHKNYWKVGKVALPPIDPKSDPPLHCDPKRKAEELAAREKKKAAEVQRPVAAQHEEL</sequence>
<protein>
    <submittedName>
        <fullName evidence="4">Cytochrome b5-like heme/steroid binding domain-containing protein</fullName>
    </submittedName>
</protein>
<dbReference type="InterPro" id="IPR036400">
    <property type="entry name" value="Cyt_B5-like_heme/steroid_sf"/>
</dbReference>
<evidence type="ECO:0000313" key="5">
    <source>
        <dbReference type="Proteomes" id="UP000521943"/>
    </source>
</evidence>
<accession>A0A8H6MC04</accession>
<gene>
    <name evidence="4" type="ORF">DFP72DRAFT_877090</name>
</gene>
<comment type="similarity">
    <text evidence="1">Belongs to the cytochrome b5 family. MAPR subfamily.</text>
</comment>
<dbReference type="Gene3D" id="3.10.120.10">
    <property type="entry name" value="Cytochrome b5-like heme/steroid binding domain"/>
    <property type="match status" value="1"/>
</dbReference>
<feature type="domain" description="Cytochrome b5 heme-binding" evidence="3">
    <location>
        <begin position="126"/>
        <end position="222"/>
    </location>
</feature>
<dbReference type="PANTHER" id="PTHR10281">
    <property type="entry name" value="MEMBRANE-ASSOCIATED PROGESTERONE RECEPTOR COMPONENT-RELATED"/>
    <property type="match status" value="1"/>
</dbReference>